<evidence type="ECO:0000313" key="2">
    <source>
        <dbReference type="Proteomes" id="UP000664096"/>
    </source>
</evidence>
<dbReference type="RefSeq" id="WP_207138413.1">
    <property type="nucleotide sequence ID" value="NZ_JAEKJZ010000001.1"/>
</dbReference>
<comment type="caution">
    <text evidence="1">The sequence shown here is derived from an EMBL/GenBank/DDBJ whole genome shotgun (WGS) entry which is preliminary data.</text>
</comment>
<accession>A0A939E9S6</accession>
<dbReference type="Proteomes" id="UP000664096">
    <property type="component" value="Unassembled WGS sequence"/>
</dbReference>
<gene>
    <name evidence="1" type="ORF">JF539_01330</name>
</gene>
<evidence type="ECO:0000313" key="1">
    <source>
        <dbReference type="EMBL" id="MBN9668958.1"/>
    </source>
</evidence>
<dbReference type="EMBL" id="JAEKJZ010000001">
    <property type="protein sequence ID" value="MBN9668958.1"/>
    <property type="molecule type" value="Genomic_DNA"/>
</dbReference>
<dbReference type="AlphaFoldDB" id="A0A939E9S6"/>
<protein>
    <submittedName>
        <fullName evidence="1">Uncharacterized protein</fullName>
    </submittedName>
</protein>
<name>A0A939E9S6_9HYPH</name>
<organism evidence="1 2">
    <name type="scientific">Roseibium aggregatum</name>
    <dbReference type="NCBI Taxonomy" id="187304"/>
    <lineage>
        <taxon>Bacteria</taxon>
        <taxon>Pseudomonadati</taxon>
        <taxon>Pseudomonadota</taxon>
        <taxon>Alphaproteobacteria</taxon>
        <taxon>Hyphomicrobiales</taxon>
        <taxon>Stappiaceae</taxon>
        <taxon>Roseibium</taxon>
    </lineage>
</organism>
<proteinExistence type="predicted"/>
<sequence>MLSGLAVRLRPIVRPLFRKSRKRHTFLFPHLVTLQPPETDTSLPRSLRRDGWWLEA</sequence>
<reference evidence="1" key="1">
    <citation type="submission" date="2020-12" db="EMBL/GenBank/DDBJ databases">
        <title>Oil enriched cultivation method for isolating marine PHA-producing bacteria.</title>
        <authorList>
            <person name="Zheng W."/>
            <person name="Yu S."/>
            <person name="Huang Y."/>
        </authorList>
    </citation>
    <scope>NUCLEOTIDE SEQUENCE</scope>
    <source>
        <strain evidence="1">SY-2-12</strain>
    </source>
</reference>